<dbReference type="SUPFAM" id="SSF53474">
    <property type="entry name" value="alpha/beta-Hydrolases"/>
    <property type="match status" value="1"/>
</dbReference>
<gene>
    <name evidence="4" type="ORF">QP029_14200</name>
</gene>
<evidence type="ECO:0000256" key="1">
    <source>
        <dbReference type="ARBA" id="ARBA00010088"/>
    </source>
</evidence>
<dbReference type="EMBL" id="CP126970">
    <property type="protein sequence ID" value="WIM70296.1"/>
    <property type="molecule type" value="Genomic_DNA"/>
</dbReference>
<dbReference type="InterPro" id="IPR029058">
    <property type="entry name" value="AB_hydrolase_fold"/>
</dbReference>
<dbReference type="InterPro" id="IPR002410">
    <property type="entry name" value="Peptidase_S33"/>
</dbReference>
<evidence type="ECO:0000256" key="2">
    <source>
        <dbReference type="ARBA" id="ARBA00022801"/>
    </source>
</evidence>
<dbReference type="Proteomes" id="UP001238805">
    <property type="component" value="Chromosome"/>
</dbReference>
<dbReference type="RefSeq" id="WP_284874886.1">
    <property type="nucleotide sequence ID" value="NZ_CP126970.1"/>
</dbReference>
<protein>
    <submittedName>
        <fullName evidence="4">Alpha/beta fold hydrolase</fullName>
    </submittedName>
</protein>
<dbReference type="Gene3D" id="3.40.50.1820">
    <property type="entry name" value="alpha/beta hydrolase"/>
    <property type="match status" value="1"/>
</dbReference>
<dbReference type="GO" id="GO:0016787">
    <property type="term" value="F:hydrolase activity"/>
    <property type="evidence" value="ECO:0007669"/>
    <property type="project" value="UniProtKB-KW"/>
</dbReference>
<keyword evidence="5" id="KW-1185">Reference proteome</keyword>
<feature type="domain" description="AB hydrolase-1" evidence="3">
    <location>
        <begin position="48"/>
        <end position="193"/>
    </location>
</feature>
<proteinExistence type="inferred from homology"/>
<reference evidence="4 5" key="1">
    <citation type="submission" date="2023-05" db="EMBL/GenBank/DDBJ databases">
        <title>Corynebacterium suedekumii sp. nov. and Corynebacterium breve sp. nov. isolated from raw cow's milk.</title>
        <authorList>
            <person name="Baer M.K."/>
            <person name="Mehl L."/>
            <person name="Hellmuth R."/>
            <person name="Marke G."/>
            <person name="Lipski A."/>
        </authorList>
    </citation>
    <scope>NUCLEOTIDE SEQUENCE [LARGE SCALE GENOMIC DNA]</scope>
    <source>
        <strain evidence="4 5">LM112</strain>
    </source>
</reference>
<sequence>MPGLHTSSHTFGDLTVRDHTLTVEWDRAHPGEPLEVFCREYSADDSLPPLLYLQGGPGYAAPRPTGIDGWFAEALQHHRVFLLDQRGTGRSGRLDRHADETLLDATHLALLRADHIVDDAEDLRLALALDRWDVLGQSFGGFCITAYLSRYPASIRYAYVTGGLPGIDVHADEVYRATFGKLAARHQVFYDAVPFAESRIREICHHLDNADELLPTGERLSSRRFRTIGIELGRGAGFATLAHLLDAPFHHVRGEKRLRGDTLATLSGMLSFEAAPLYAAVHESIYGGNTPGPTSWAAHCVREEIDGFEENLDPVRDRAFYLTGEHIFPWQFEEDPALHAFRRAAEDLAQREWTGLYDAASIREADAVAAAAIYRDDIFVPLELSLATASHFRDLRPWVTADHQHDGIRTDGAAIFRRLMDMVRA</sequence>
<dbReference type="PANTHER" id="PTHR43248">
    <property type="entry name" value="2-SUCCINYL-6-HYDROXY-2,4-CYCLOHEXADIENE-1-CARBOXYLATE SYNTHASE"/>
    <property type="match status" value="1"/>
</dbReference>
<organism evidence="4 5">
    <name type="scientific">Corynebacterium suedekumii</name>
    <dbReference type="NCBI Taxonomy" id="3049801"/>
    <lineage>
        <taxon>Bacteria</taxon>
        <taxon>Bacillati</taxon>
        <taxon>Actinomycetota</taxon>
        <taxon>Actinomycetes</taxon>
        <taxon>Mycobacteriales</taxon>
        <taxon>Corynebacteriaceae</taxon>
        <taxon>Corynebacterium</taxon>
    </lineage>
</organism>
<accession>A0ABY8VMT4</accession>
<name>A0ABY8VMT4_9CORY</name>
<dbReference type="Pfam" id="PF00561">
    <property type="entry name" value="Abhydrolase_1"/>
    <property type="match status" value="1"/>
</dbReference>
<keyword evidence="2 4" id="KW-0378">Hydrolase</keyword>
<dbReference type="PANTHER" id="PTHR43248:SF2">
    <property type="entry name" value="PROLYL AMINOPEPTIDASE"/>
    <property type="match status" value="1"/>
</dbReference>
<dbReference type="InterPro" id="IPR051601">
    <property type="entry name" value="Serine_prot/Carboxylest_S33"/>
</dbReference>
<comment type="similarity">
    <text evidence="1">Belongs to the peptidase S33 family.</text>
</comment>
<dbReference type="InterPro" id="IPR000073">
    <property type="entry name" value="AB_hydrolase_1"/>
</dbReference>
<dbReference type="PRINTS" id="PR00793">
    <property type="entry name" value="PROAMNOPTASE"/>
</dbReference>
<evidence type="ECO:0000313" key="5">
    <source>
        <dbReference type="Proteomes" id="UP001238805"/>
    </source>
</evidence>
<evidence type="ECO:0000313" key="4">
    <source>
        <dbReference type="EMBL" id="WIM70296.1"/>
    </source>
</evidence>
<evidence type="ECO:0000259" key="3">
    <source>
        <dbReference type="Pfam" id="PF00561"/>
    </source>
</evidence>